<dbReference type="STRING" id="268407.PWYN_27820"/>
<dbReference type="EMBL" id="JQCR01000003">
    <property type="protein sequence ID" value="KGE18325.1"/>
    <property type="molecule type" value="Genomic_DNA"/>
</dbReference>
<evidence type="ECO:0000313" key="2">
    <source>
        <dbReference type="Proteomes" id="UP000029734"/>
    </source>
</evidence>
<protein>
    <recommendedName>
        <fullName evidence="3">Glycosyltransferase subfamily 4-like N-terminal domain-containing protein</fullName>
    </recommendedName>
</protein>
<dbReference type="eggNOG" id="COG0438">
    <property type="taxonomic scope" value="Bacteria"/>
</dbReference>
<gene>
    <name evidence="1" type="ORF">PWYN_27820</name>
</gene>
<reference evidence="1 2" key="2">
    <citation type="submission" date="2014-10" db="EMBL/GenBank/DDBJ databases">
        <title>Comparative genomics of the Paenibacillus odorifer group.</title>
        <authorList>
            <person name="Tsai Y.-C."/>
            <person name="Martin N."/>
            <person name="Korlach J."/>
            <person name="Wiedmann M."/>
        </authorList>
    </citation>
    <scope>NUCLEOTIDE SEQUENCE [LARGE SCALE GENOMIC DNA]</scope>
    <source>
        <strain evidence="1 2">DSM 18334</strain>
    </source>
</reference>
<dbReference type="RefSeq" id="WP_036658362.1">
    <property type="nucleotide sequence ID" value="NZ_JQCR01000003.1"/>
</dbReference>
<reference evidence="1 2" key="1">
    <citation type="submission" date="2014-08" db="EMBL/GenBank/DDBJ databases">
        <authorList>
            <person name="den Bakker H.C."/>
        </authorList>
    </citation>
    <scope>NUCLEOTIDE SEQUENCE [LARGE SCALE GENOMIC DNA]</scope>
    <source>
        <strain evidence="1 2">DSM 18334</strain>
    </source>
</reference>
<keyword evidence="2" id="KW-1185">Reference proteome</keyword>
<organism evidence="1 2">
    <name type="scientific">Paenibacillus wynnii</name>
    <dbReference type="NCBI Taxonomy" id="268407"/>
    <lineage>
        <taxon>Bacteria</taxon>
        <taxon>Bacillati</taxon>
        <taxon>Bacillota</taxon>
        <taxon>Bacilli</taxon>
        <taxon>Bacillales</taxon>
        <taxon>Paenibacillaceae</taxon>
        <taxon>Paenibacillus</taxon>
    </lineage>
</organism>
<dbReference type="AlphaFoldDB" id="A0A098M724"/>
<name>A0A098M724_9BACL</name>
<evidence type="ECO:0008006" key="3">
    <source>
        <dbReference type="Google" id="ProtNLM"/>
    </source>
</evidence>
<evidence type="ECO:0000313" key="1">
    <source>
        <dbReference type="EMBL" id="KGE18325.1"/>
    </source>
</evidence>
<accession>A0A098M724</accession>
<sequence length="368" mass="42771">MKRILVVTHWYYPRNVPRAFRAKELVHELRKNGYLVDVLIGDYKQFISNEEYSDKLLENREVSNNKVAKFSNNRILSMVKNMINYLVGDRFILTTGTYLYNKIDVKKYGAVISIGLPFYVNLITALKIRNTKYHECVTISDWSDPFYENNDTKVAFYFKNLQKITCSTFDYITIPTEAATAYFKEYAADSKIKVIPQGFDFSKTSILNYQKNARVTFAYAGIFYKEIRNPEKLLEALSKLDRDFVFVLYTITHGSIYTDILLKYKEILGNRLQIHGLIPREECISKLSTMDFLINIENSTSNQIPSKLIDYALTKRPILSFKQDEISLEKIISFIDGDFTGSLYIPLEKFDIKNVGKQFIELVEGKEV</sequence>
<proteinExistence type="predicted"/>
<dbReference type="OrthoDB" id="9811902at2"/>
<comment type="caution">
    <text evidence="1">The sequence shown here is derived from an EMBL/GenBank/DDBJ whole genome shotgun (WGS) entry which is preliminary data.</text>
</comment>
<dbReference type="Proteomes" id="UP000029734">
    <property type="component" value="Unassembled WGS sequence"/>
</dbReference>
<dbReference type="SUPFAM" id="SSF53756">
    <property type="entry name" value="UDP-Glycosyltransferase/glycogen phosphorylase"/>
    <property type="match status" value="1"/>
</dbReference>
<dbReference type="Gene3D" id="3.40.50.2000">
    <property type="entry name" value="Glycogen Phosphorylase B"/>
    <property type="match status" value="2"/>
</dbReference>